<keyword evidence="8" id="KW-1185">Reference proteome</keyword>
<name>A0A1I5KZF9_9SPHN</name>
<dbReference type="CDD" id="cd07185">
    <property type="entry name" value="OmpA_C-like"/>
    <property type="match status" value="1"/>
</dbReference>
<feature type="domain" description="OmpA-like" evidence="6">
    <location>
        <begin position="102"/>
        <end position="219"/>
    </location>
</feature>
<dbReference type="OrthoDB" id="9782229at2"/>
<evidence type="ECO:0000313" key="7">
    <source>
        <dbReference type="EMBL" id="SFO90282.1"/>
    </source>
</evidence>
<dbReference type="Pfam" id="PF00691">
    <property type="entry name" value="OmpA"/>
    <property type="match status" value="1"/>
</dbReference>
<dbReference type="PROSITE" id="PS51123">
    <property type="entry name" value="OMPA_2"/>
    <property type="match status" value="1"/>
</dbReference>
<organism evidence="7 8">
    <name type="scientific">Qipengyuania nanhaisediminis</name>
    <dbReference type="NCBI Taxonomy" id="604088"/>
    <lineage>
        <taxon>Bacteria</taxon>
        <taxon>Pseudomonadati</taxon>
        <taxon>Pseudomonadota</taxon>
        <taxon>Alphaproteobacteria</taxon>
        <taxon>Sphingomonadales</taxon>
        <taxon>Erythrobacteraceae</taxon>
        <taxon>Qipengyuania</taxon>
    </lineage>
</organism>
<dbReference type="RefSeq" id="WP_090477182.1">
    <property type="nucleotide sequence ID" value="NZ_FOWZ01000001.1"/>
</dbReference>
<evidence type="ECO:0000256" key="5">
    <source>
        <dbReference type="SAM" id="SignalP"/>
    </source>
</evidence>
<keyword evidence="5" id="KW-0732">Signal</keyword>
<dbReference type="EMBL" id="FOWZ01000001">
    <property type="protein sequence ID" value="SFO90282.1"/>
    <property type="molecule type" value="Genomic_DNA"/>
</dbReference>
<gene>
    <name evidence="7" type="ORF">SAMN04488060_0622</name>
</gene>
<dbReference type="STRING" id="604088.SAMN04488060_0622"/>
<feature type="chain" id="PRO_5011699532" evidence="5">
    <location>
        <begin position="24"/>
        <end position="230"/>
    </location>
</feature>
<proteinExistence type="predicted"/>
<dbReference type="InterPro" id="IPR039567">
    <property type="entry name" value="Gly-zipper"/>
</dbReference>
<dbReference type="InterPro" id="IPR006664">
    <property type="entry name" value="OMP_bac"/>
</dbReference>
<dbReference type="SUPFAM" id="SSF103088">
    <property type="entry name" value="OmpA-like"/>
    <property type="match status" value="1"/>
</dbReference>
<dbReference type="Pfam" id="PF13488">
    <property type="entry name" value="Gly-zipper_Omp"/>
    <property type="match status" value="1"/>
</dbReference>
<dbReference type="InterPro" id="IPR006665">
    <property type="entry name" value="OmpA-like"/>
</dbReference>
<dbReference type="PANTHER" id="PTHR30329">
    <property type="entry name" value="STATOR ELEMENT OF FLAGELLAR MOTOR COMPLEX"/>
    <property type="match status" value="1"/>
</dbReference>
<evidence type="ECO:0000259" key="6">
    <source>
        <dbReference type="PROSITE" id="PS51123"/>
    </source>
</evidence>
<protein>
    <submittedName>
        <fullName evidence="7">Outer membrane protein OmpA</fullName>
    </submittedName>
</protein>
<dbReference type="PANTHER" id="PTHR30329:SF21">
    <property type="entry name" value="LIPOPROTEIN YIAD-RELATED"/>
    <property type="match status" value="1"/>
</dbReference>
<dbReference type="InterPro" id="IPR036737">
    <property type="entry name" value="OmpA-like_sf"/>
</dbReference>
<dbReference type="Gene3D" id="3.30.1330.60">
    <property type="entry name" value="OmpA-like domain"/>
    <property type="match status" value="1"/>
</dbReference>
<keyword evidence="2 4" id="KW-0472">Membrane</keyword>
<evidence type="ECO:0000256" key="1">
    <source>
        <dbReference type="ARBA" id="ARBA00004442"/>
    </source>
</evidence>
<dbReference type="PROSITE" id="PS51257">
    <property type="entry name" value="PROKAR_LIPOPROTEIN"/>
    <property type="match status" value="1"/>
</dbReference>
<dbReference type="PRINTS" id="PR01021">
    <property type="entry name" value="OMPADOMAIN"/>
</dbReference>
<evidence type="ECO:0000313" key="8">
    <source>
        <dbReference type="Proteomes" id="UP000199331"/>
    </source>
</evidence>
<reference evidence="8" key="1">
    <citation type="submission" date="2016-10" db="EMBL/GenBank/DDBJ databases">
        <authorList>
            <person name="Varghese N."/>
            <person name="Submissions S."/>
        </authorList>
    </citation>
    <scope>NUCLEOTIDE SEQUENCE [LARGE SCALE GENOMIC DNA]</scope>
    <source>
        <strain evidence="8">CGMCC 1.7715</strain>
    </source>
</reference>
<feature type="signal peptide" evidence="5">
    <location>
        <begin position="1"/>
        <end position="23"/>
    </location>
</feature>
<sequence length="230" mass="23853">MQKSRIFLAGFSAVALMGTSACVTDPNTGEKKISRTVLGGVGGAVAGGLLGGVIGGKTGRIIGAAGGAAAGGYVGYKMDQQIKELEEQTAGSGVDVSEVDGGEAILVNLPDGVTFATGSATINSAFRQTLDRVAQNLVQYPNSLIDVYGYTDTVGASDFNQRLSEQRAQAVANYLTSRGVSSSRIRWMGFGETNLAVQTADGVAEPLNRRVEIKIIPFDQDDVEAAQQGN</sequence>
<dbReference type="Proteomes" id="UP000199331">
    <property type="component" value="Unassembled WGS sequence"/>
</dbReference>
<dbReference type="InterPro" id="IPR050330">
    <property type="entry name" value="Bact_OuterMem_StrucFunc"/>
</dbReference>
<dbReference type="AlphaFoldDB" id="A0A1I5KZF9"/>
<evidence type="ECO:0000256" key="2">
    <source>
        <dbReference type="ARBA" id="ARBA00023136"/>
    </source>
</evidence>
<evidence type="ECO:0000256" key="4">
    <source>
        <dbReference type="PROSITE-ProRule" id="PRU00473"/>
    </source>
</evidence>
<evidence type="ECO:0000256" key="3">
    <source>
        <dbReference type="ARBA" id="ARBA00023237"/>
    </source>
</evidence>
<comment type="subcellular location">
    <subcellularLocation>
        <location evidence="1">Cell outer membrane</location>
    </subcellularLocation>
</comment>
<keyword evidence="3" id="KW-0998">Cell outer membrane</keyword>
<accession>A0A1I5KZF9</accession>
<dbReference type="GO" id="GO:0009279">
    <property type="term" value="C:cell outer membrane"/>
    <property type="evidence" value="ECO:0007669"/>
    <property type="project" value="UniProtKB-SubCell"/>
</dbReference>